<evidence type="ECO:0000256" key="1">
    <source>
        <dbReference type="SAM" id="MobiDB-lite"/>
    </source>
</evidence>
<gene>
    <name evidence="3" type="ORF">FRZ44_07280</name>
</gene>
<feature type="region of interest" description="Disordered" evidence="1">
    <location>
        <begin position="25"/>
        <end position="101"/>
    </location>
</feature>
<feature type="compositionally biased region" description="Polar residues" evidence="1">
    <location>
        <begin position="87"/>
        <end position="101"/>
    </location>
</feature>
<proteinExistence type="predicted"/>
<accession>A0A5J6MDE2</accession>
<keyword evidence="4" id="KW-1185">Reference proteome</keyword>
<feature type="compositionally biased region" description="Pro residues" evidence="1">
    <location>
        <begin position="28"/>
        <end position="45"/>
    </location>
</feature>
<sequence>MRLAVPLLLLSVGAAAARADDFVVRPYQPGPAPQSMAPPPAPARPPTAGTSNFGSWQKEDNHFRWQPGQQSNDPGQAPIWVPGQWGNDVNGNQTYTPGYWR</sequence>
<feature type="chain" id="PRO_5023812094" evidence="2">
    <location>
        <begin position="20"/>
        <end position="101"/>
    </location>
</feature>
<dbReference type="EMBL" id="CP042906">
    <property type="protein sequence ID" value="QEX15444.1"/>
    <property type="molecule type" value="Genomic_DNA"/>
</dbReference>
<reference evidence="3 4" key="1">
    <citation type="submission" date="2019-08" db="EMBL/GenBank/DDBJ databases">
        <title>Hyperibacter terrae gen. nov., sp. nov. and Hyperibacter viscosus sp. nov., two new members in the family Rhodospirillaceae isolated from the rhizosphere of Hypericum perforatum.</title>
        <authorList>
            <person name="Noviana Z."/>
        </authorList>
    </citation>
    <scope>NUCLEOTIDE SEQUENCE [LARGE SCALE GENOMIC DNA]</scope>
    <source>
        <strain evidence="3 4">R5913</strain>
    </source>
</reference>
<dbReference type="Proteomes" id="UP000326202">
    <property type="component" value="Chromosome"/>
</dbReference>
<dbReference type="KEGG" id="htq:FRZ44_07280"/>
<keyword evidence="2" id="KW-0732">Signal</keyword>
<evidence type="ECO:0000256" key="2">
    <source>
        <dbReference type="SAM" id="SignalP"/>
    </source>
</evidence>
<evidence type="ECO:0000313" key="3">
    <source>
        <dbReference type="EMBL" id="QEX15444.1"/>
    </source>
</evidence>
<protein>
    <submittedName>
        <fullName evidence="3">Uncharacterized protein</fullName>
    </submittedName>
</protein>
<dbReference type="AlphaFoldDB" id="A0A5J6MDE2"/>
<name>A0A5J6MDE2_9PROT</name>
<feature type="signal peptide" evidence="2">
    <location>
        <begin position="1"/>
        <end position="19"/>
    </location>
</feature>
<evidence type="ECO:0000313" key="4">
    <source>
        <dbReference type="Proteomes" id="UP000326202"/>
    </source>
</evidence>
<organism evidence="3 4">
    <name type="scientific">Hypericibacter terrae</name>
    <dbReference type="NCBI Taxonomy" id="2602015"/>
    <lineage>
        <taxon>Bacteria</taxon>
        <taxon>Pseudomonadati</taxon>
        <taxon>Pseudomonadota</taxon>
        <taxon>Alphaproteobacteria</taxon>
        <taxon>Rhodospirillales</taxon>
        <taxon>Dongiaceae</taxon>
        <taxon>Hypericibacter</taxon>
    </lineage>
</organism>